<protein>
    <submittedName>
        <fullName evidence="1">Putative LOC101744432 [Bombyx mori]</fullName>
    </submittedName>
</protein>
<evidence type="ECO:0000313" key="1">
    <source>
        <dbReference type="EMBL" id="CDW40685.1"/>
    </source>
</evidence>
<sequence>MVFNFFNVSTFTSGKYDVESFFKTMEKIANVPPRHFNKGAINKQFKTNDFVFVKNKAIKEYLSSTFLGPLKVIERHDRYNKSNFESRPENLSMDRLQLALGVSCILPASITISDYNMHKIYNWRIIYLCIYQCFYDAVYCVLLTRRSLYSLCRLGGVV</sequence>
<proteinExistence type="predicted"/>
<reference evidence="1" key="1">
    <citation type="submission" date="2014-05" db="EMBL/GenBank/DDBJ databases">
        <authorList>
            <person name="Chronopoulou M."/>
        </authorList>
    </citation>
    <scope>NUCLEOTIDE SEQUENCE</scope>
    <source>
        <tissue evidence="1">Whole organism</tissue>
    </source>
</reference>
<name>A0A0K2URH9_LEPSM</name>
<dbReference type="AlphaFoldDB" id="A0A0K2URH9"/>
<organism evidence="1">
    <name type="scientific">Lepeophtheirus salmonis</name>
    <name type="common">Salmon louse</name>
    <name type="synonym">Caligus salmonis</name>
    <dbReference type="NCBI Taxonomy" id="72036"/>
    <lineage>
        <taxon>Eukaryota</taxon>
        <taxon>Metazoa</taxon>
        <taxon>Ecdysozoa</taxon>
        <taxon>Arthropoda</taxon>
        <taxon>Crustacea</taxon>
        <taxon>Multicrustacea</taxon>
        <taxon>Hexanauplia</taxon>
        <taxon>Copepoda</taxon>
        <taxon>Siphonostomatoida</taxon>
        <taxon>Caligidae</taxon>
        <taxon>Lepeophtheirus</taxon>
    </lineage>
</organism>
<dbReference type="EMBL" id="HACA01023324">
    <property type="protein sequence ID" value="CDW40685.1"/>
    <property type="molecule type" value="Transcribed_RNA"/>
</dbReference>
<dbReference type="OrthoDB" id="775972at2759"/>
<accession>A0A0K2URH9</accession>